<keyword evidence="2" id="KW-1185">Reference proteome</keyword>
<dbReference type="AlphaFoldDB" id="A0A9W9YNQ1"/>
<proteinExistence type="predicted"/>
<evidence type="ECO:0000313" key="1">
    <source>
        <dbReference type="EMBL" id="KAJ7355996.1"/>
    </source>
</evidence>
<comment type="caution">
    <text evidence="1">The sequence shown here is derived from an EMBL/GenBank/DDBJ whole genome shotgun (WGS) entry which is preliminary data.</text>
</comment>
<organism evidence="1 2">
    <name type="scientific">Desmophyllum pertusum</name>
    <dbReference type="NCBI Taxonomy" id="174260"/>
    <lineage>
        <taxon>Eukaryota</taxon>
        <taxon>Metazoa</taxon>
        <taxon>Cnidaria</taxon>
        <taxon>Anthozoa</taxon>
        <taxon>Hexacorallia</taxon>
        <taxon>Scleractinia</taxon>
        <taxon>Caryophylliina</taxon>
        <taxon>Caryophylliidae</taxon>
        <taxon>Desmophyllum</taxon>
    </lineage>
</organism>
<accession>A0A9W9YNQ1</accession>
<reference evidence="1" key="1">
    <citation type="submission" date="2023-01" db="EMBL/GenBank/DDBJ databases">
        <title>Genome assembly of the deep-sea coral Lophelia pertusa.</title>
        <authorList>
            <person name="Herrera S."/>
            <person name="Cordes E."/>
        </authorList>
    </citation>
    <scope>NUCLEOTIDE SEQUENCE</scope>
    <source>
        <strain evidence="1">USNM1676648</strain>
        <tissue evidence="1">Polyp</tissue>
    </source>
</reference>
<dbReference type="Proteomes" id="UP001163046">
    <property type="component" value="Unassembled WGS sequence"/>
</dbReference>
<dbReference type="EMBL" id="MU827326">
    <property type="protein sequence ID" value="KAJ7355996.1"/>
    <property type="molecule type" value="Genomic_DNA"/>
</dbReference>
<gene>
    <name evidence="1" type="ORF">OS493_027391</name>
</gene>
<evidence type="ECO:0000313" key="2">
    <source>
        <dbReference type="Proteomes" id="UP001163046"/>
    </source>
</evidence>
<protein>
    <submittedName>
        <fullName evidence="1">Uncharacterized protein</fullName>
    </submittedName>
</protein>
<name>A0A9W9YNQ1_9CNID</name>
<sequence>MRNLYLLRDMEKQSHFRGGKRSVRHLPTITEEGDRDETLLQKRLVKDEERREEITQLMKSSDKYHHSIRNKRDTECQELTKTKTVLFRHINSFTDDQRTLNEHLRTSKLETEQWKDMNTAKALFPDFFPRTAIQDTCEDGWWKARPTMEQVFSKQNNTDFSEKSELHHDANFQYWKIYQLSF</sequence>